<name>A0ABR7GH81_9FIRM</name>
<reference evidence="1 2" key="1">
    <citation type="submission" date="2020-08" db="EMBL/GenBank/DDBJ databases">
        <title>Genome public.</title>
        <authorList>
            <person name="Liu C."/>
            <person name="Sun Q."/>
        </authorList>
    </citation>
    <scope>NUCLEOTIDE SEQUENCE [LARGE SCALE GENOMIC DNA]</scope>
    <source>
        <strain evidence="1 2">NSJ-9</strain>
    </source>
</reference>
<accession>A0ABR7GH81</accession>
<dbReference type="RefSeq" id="WP_186854125.1">
    <property type="nucleotide sequence ID" value="NZ_JACOPG010000002.1"/>
</dbReference>
<proteinExistence type="predicted"/>
<dbReference type="EMBL" id="JACOPG010000002">
    <property type="protein sequence ID" value="MBC5686110.1"/>
    <property type="molecule type" value="Genomic_DNA"/>
</dbReference>
<sequence length="102" mass="11884">MTNEELLVAMSNMMDQRLDEKLEPLKKDMSEVKDRVTNIELNIENDIRPGIITLCDAYGTQFDRYSISIESHEKMKTDIEVLKSIVSRHFDLLPEERRAIGQ</sequence>
<keyword evidence="2" id="KW-1185">Reference proteome</keyword>
<protein>
    <submittedName>
        <fullName evidence="1">Uncharacterized protein</fullName>
    </submittedName>
</protein>
<dbReference type="Proteomes" id="UP000643810">
    <property type="component" value="Unassembled WGS sequence"/>
</dbReference>
<gene>
    <name evidence="1" type="ORF">H8R94_05745</name>
</gene>
<comment type="caution">
    <text evidence="1">The sequence shown here is derived from an EMBL/GenBank/DDBJ whole genome shotgun (WGS) entry which is preliminary data.</text>
</comment>
<evidence type="ECO:0000313" key="2">
    <source>
        <dbReference type="Proteomes" id="UP000643810"/>
    </source>
</evidence>
<organism evidence="1 2">
    <name type="scientific">Roseburia lenta</name>
    <dbReference type="NCBI Taxonomy" id="2763061"/>
    <lineage>
        <taxon>Bacteria</taxon>
        <taxon>Bacillati</taxon>
        <taxon>Bacillota</taxon>
        <taxon>Clostridia</taxon>
        <taxon>Lachnospirales</taxon>
        <taxon>Lachnospiraceae</taxon>
        <taxon>Roseburia</taxon>
    </lineage>
</organism>
<evidence type="ECO:0000313" key="1">
    <source>
        <dbReference type="EMBL" id="MBC5686110.1"/>
    </source>
</evidence>